<sequence>MQVKKQLTLRAGTFLILFLFTSDKANTEFIIKSVNLFIQPRNEVQRGTNVSLICQAEVSQSPGSNPNYEYIFYKDYEMLLTEKTTATHWFYSIPDARVFHSGKYECAVVIGHQNKKSGSTDLTVKGLLTPVLSVDQQRLKEGDNVTAVCTAEGEMGSLMFSFRDGPVELYRKSTNTQKVEQKLAFEHKRMRTVNMFCYYSISLGSKIEISNNSNVIDIDIQELGITPEINVMPSANVIEGDLLTFSCNVDMTYQKNSELRISLVHGHTTLGLNMGQKTYNMSAKANDSGQYECIASLGAIHKSSSVNITVNQLFSVPALSIHPPEVFEGEHFDITCHTDIIASVRIQREDIKYFIYKEKTLVISNYRYSNTARNVTNGKYMCVAKANGIIKESSNVLFRAKVLVSQPEIRVDAPPVIVDKHFWIHCHSQNGSLPIIYTLKRNNITVNRTEVSNPHEKARFIAMISAPSDISSYFCEAENNGKISVKMSQRLNETVIVPVGKPLFTVIPIPGNIEEGEDVTLICGIPKGSPPINFSFYGNSHTPINTTTVQSNSSSFVLSAVSRQKSGNYYCEAFNLANKLSKSDIISIEVSLAKWKKILTVAFCLLILALVVIFIVLRYKAKRGRETYNPPASQAAHMPDLMPAFPKSDDFLIHESHYSGFSVGVNNKESVWSEKPPDISDEGILQLPNEGDVEYTEVVHSQPLDPTRIPLRKGTDTVYSELQTQGSPDHINHACWNMLNSTMIFLHQWTSSSQTSPFGILPLPYQSLPSVRNTHSSSKTLISHVFNFV</sequence>
<feature type="signal peptide" evidence="5">
    <location>
        <begin position="1"/>
        <end position="27"/>
    </location>
</feature>
<feature type="domain" description="Ig-like" evidence="6">
    <location>
        <begin position="502"/>
        <end position="587"/>
    </location>
</feature>
<keyword evidence="7" id="KW-1185">Reference proteome</keyword>
<feature type="domain" description="Ig-like" evidence="6">
    <location>
        <begin position="32"/>
        <end position="123"/>
    </location>
</feature>
<keyword evidence="4" id="KW-0812">Transmembrane</keyword>
<evidence type="ECO:0000256" key="1">
    <source>
        <dbReference type="ARBA" id="ARBA00022729"/>
    </source>
</evidence>
<dbReference type="ZFIN" id="ZDB-GENE-120215-145">
    <property type="gene designation" value="pecam1b"/>
</dbReference>
<gene>
    <name evidence="8 9 10" type="primary">pecam1b</name>
</gene>
<dbReference type="InterPro" id="IPR007110">
    <property type="entry name" value="Ig-like_dom"/>
</dbReference>
<evidence type="ECO:0000256" key="5">
    <source>
        <dbReference type="SAM" id="SignalP"/>
    </source>
</evidence>
<dbReference type="Proteomes" id="UP000000437">
    <property type="component" value="Chromosome 6"/>
</dbReference>
<dbReference type="InterPro" id="IPR050488">
    <property type="entry name" value="Ig_Fc_receptor"/>
</dbReference>
<dbReference type="Gene3D" id="2.60.40.10">
    <property type="entry name" value="Immunoglobulins"/>
    <property type="match status" value="3"/>
</dbReference>
<evidence type="ECO:0000256" key="4">
    <source>
        <dbReference type="SAM" id="Phobius"/>
    </source>
</evidence>
<dbReference type="PANTHER" id="PTHR11481">
    <property type="entry name" value="IMMUNOGLOBULIN FC RECEPTOR"/>
    <property type="match status" value="1"/>
</dbReference>
<dbReference type="Pfam" id="PF17736">
    <property type="entry name" value="Ig_C17orf99"/>
    <property type="match status" value="1"/>
</dbReference>
<dbReference type="InterPro" id="IPR003598">
    <property type="entry name" value="Ig_sub2"/>
</dbReference>
<dbReference type="GeneID" id="100333180"/>
<dbReference type="InterPro" id="IPR013783">
    <property type="entry name" value="Ig-like_fold"/>
</dbReference>
<protein>
    <submittedName>
        <fullName evidence="8 9">Platelet endothelial cell adhesion molecule isoform X1</fullName>
    </submittedName>
</protein>
<dbReference type="CTD" id="100333180"/>
<evidence type="ECO:0000313" key="9">
    <source>
        <dbReference type="RefSeq" id="XP_068078050.1"/>
    </source>
</evidence>
<dbReference type="InterPro" id="IPR003599">
    <property type="entry name" value="Ig_sub"/>
</dbReference>
<dbReference type="PROSITE" id="PS50835">
    <property type="entry name" value="IG_LIKE"/>
    <property type="match status" value="3"/>
</dbReference>
<feature type="chain" id="PRO_5044719531" evidence="5">
    <location>
        <begin position="28"/>
        <end position="789"/>
    </location>
</feature>
<evidence type="ECO:0000313" key="8">
    <source>
        <dbReference type="RefSeq" id="XP_068074408.1"/>
    </source>
</evidence>
<evidence type="ECO:0000256" key="2">
    <source>
        <dbReference type="ARBA" id="ARBA00023157"/>
    </source>
</evidence>
<dbReference type="Pfam" id="PF13895">
    <property type="entry name" value="Ig_2"/>
    <property type="match status" value="2"/>
</dbReference>
<dbReference type="RefSeq" id="XP_068074408.1">
    <property type="nucleotide sequence ID" value="XM_068218307.1"/>
</dbReference>
<accession>A0AB32TIM5</accession>
<name>A0AB32TIM5_DANRE</name>
<keyword evidence="4" id="KW-1133">Transmembrane helix</keyword>
<evidence type="ECO:0000259" key="6">
    <source>
        <dbReference type="PROSITE" id="PS50835"/>
    </source>
</evidence>
<dbReference type="InterPro" id="IPR036179">
    <property type="entry name" value="Ig-like_dom_sf"/>
</dbReference>
<keyword evidence="3" id="KW-0325">Glycoprotein</keyword>
<keyword evidence="4" id="KW-0472">Membrane</keyword>
<dbReference type="AlphaFoldDB" id="A0AB32TIM5"/>
<evidence type="ECO:0000313" key="7">
    <source>
        <dbReference type="Proteomes" id="UP000000437"/>
    </source>
</evidence>
<dbReference type="PANTHER" id="PTHR11481:SF125">
    <property type="entry name" value="PLATELET ENDOTHELIAL CELL ADHESION MOLECULE-LIKE ISOFORM X1"/>
    <property type="match status" value="1"/>
</dbReference>
<proteinExistence type="predicted"/>
<organism evidence="7 8">
    <name type="scientific">Danio rerio</name>
    <name type="common">Zebrafish</name>
    <name type="synonym">Brachydanio rerio</name>
    <dbReference type="NCBI Taxonomy" id="7955"/>
    <lineage>
        <taxon>Eukaryota</taxon>
        <taxon>Metazoa</taxon>
        <taxon>Chordata</taxon>
        <taxon>Craniata</taxon>
        <taxon>Vertebrata</taxon>
        <taxon>Euteleostomi</taxon>
        <taxon>Actinopterygii</taxon>
        <taxon>Neopterygii</taxon>
        <taxon>Teleostei</taxon>
        <taxon>Ostariophysi</taxon>
        <taxon>Cypriniformes</taxon>
        <taxon>Danionidae</taxon>
        <taxon>Danioninae</taxon>
        <taxon>Danio</taxon>
    </lineage>
</organism>
<dbReference type="SMART" id="SM00409">
    <property type="entry name" value="IG"/>
    <property type="match status" value="4"/>
</dbReference>
<dbReference type="SUPFAM" id="SSF48726">
    <property type="entry name" value="Immunoglobulin"/>
    <property type="match status" value="4"/>
</dbReference>
<dbReference type="AGR" id="ZFIN:ZDB-GENE-120215-145"/>
<feature type="transmembrane region" description="Helical" evidence="4">
    <location>
        <begin position="598"/>
        <end position="617"/>
    </location>
</feature>
<evidence type="ECO:0000256" key="3">
    <source>
        <dbReference type="ARBA" id="ARBA00023180"/>
    </source>
</evidence>
<dbReference type="SMART" id="SM00408">
    <property type="entry name" value="IGc2"/>
    <property type="match status" value="2"/>
</dbReference>
<dbReference type="RefSeq" id="XP_068078050.1">
    <property type="nucleotide sequence ID" value="XM_068221949.1"/>
</dbReference>
<keyword evidence="2" id="KW-1015">Disulfide bond</keyword>
<reference evidence="7" key="1">
    <citation type="journal article" date="2013" name="Nature">
        <title>The zebrafish reference genome sequence and its relationship to the human genome.</title>
        <authorList>
            <consortium name="Genome Reference Consortium Zebrafish"/>
            <person name="Howe K."/>
            <person name="Clark M.D."/>
            <person name="Torroja C.F."/>
            <person name="Torrance J."/>
            <person name="Berthelot C."/>
            <person name="Muffato M."/>
            <person name="Collins J.E."/>
            <person name="Humphray S."/>
            <person name="McLaren K."/>
            <person name="Matthews L."/>
            <person name="McLaren S."/>
            <person name="Sealy I."/>
            <person name="Caccamo M."/>
            <person name="Churcher C."/>
            <person name="Scott C."/>
            <person name="Barrett J.C."/>
            <person name="Koch R."/>
            <person name="Rauch G.J."/>
            <person name="White S."/>
            <person name="Chow W."/>
            <person name="Kilian B."/>
            <person name="Quintais L.T."/>
            <person name="Guerra-Assuncao J.A."/>
            <person name="Zhou Y."/>
            <person name="Gu Y."/>
            <person name="Yen J."/>
            <person name="Vogel J.H."/>
            <person name="Eyre T."/>
            <person name="Redmond S."/>
            <person name="Banerjee R."/>
            <person name="Chi J."/>
            <person name="Fu B."/>
            <person name="Langley E."/>
            <person name="Maguire S.F."/>
            <person name="Laird G.K."/>
            <person name="Lloyd D."/>
            <person name="Kenyon E."/>
            <person name="Donaldson S."/>
            <person name="Sehra H."/>
            <person name="Almeida-King J."/>
            <person name="Loveland J."/>
            <person name="Trevanion S."/>
            <person name="Jones M."/>
            <person name="Quail M."/>
            <person name="Willey D."/>
            <person name="Hunt A."/>
            <person name="Burton J."/>
            <person name="Sims S."/>
            <person name="McLay K."/>
            <person name="Plumb B."/>
            <person name="Davis J."/>
            <person name="Clee C."/>
            <person name="Oliver K."/>
            <person name="Clark R."/>
            <person name="Riddle C."/>
            <person name="Elliot D."/>
            <person name="Eliott D."/>
            <person name="Threadgold G."/>
            <person name="Harden G."/>
            <person name="Ware D."/>
            <person name="Begum S."/>
            <person name="Mortimore B."/>
            <person name="Mortimer B."/>
            <person name="Kerry G."/>
            <person name="Heath P."/>
            <person name="Phillimore B."/>
            <person name="Tracey A."/>
            <person name="Corby N."/>
            <person name="Dunn M."/>
            <person name="Johnson C."/>
            <person name="Wood J."/>
            <person name="Clark S."/>
            <person name="Pelan S."/>
            <person name="Griffiths G."/>
            <person name="Smith M."/>
            <person name="Glithero R."/>
            <person name="Howden P."/>
            <person name="Barker N."/>
            <person name="Lloyd C."/>
            <person name="Stevens C."/>
            <person name="Harley J."/>
            <person name="Holt K."/>
            <person name="Panagiotidis G."/>
            <person name="Lovell J."/>
            <person name="Beasley H."/>
            <person name="Henderson C."/>
            <person name="Gordon D."/>
            <person name="Auger K."/>
            <person name="Wright D."/>
            <person name="Collins J."/>
            <person name="Raisen C."/>
            <person name="Dyer L."/>
            <person name="Leung K."/>
            <person name="Robertson L."/>
            <person name="Ambridge K."/>
            <person name="Leongamornlert D."/>
            <person name="McGuire S."/>
            <person name="Gilderthorp R."/>
            <person name="Griffiths C."/>
            <person name="Manthravadi D."/>
            <person name="Nichol S."/>
            <person name="Barker G."/>
            <person name="Whitehead S."/>
            <person name="Kay M."/>
            <person name="Brown J."/>
            <person name="Murnane C."/>
            <person name="Gray E."/>
            <person name="Humphries M."/>
            <person name="Sycamore N."/>
            <person name="Barker D."/>
            <person name="Saunders D."/>
            <person name="Wallis J."/>
            <person name="Babbage A."/>
            <person name="Hammond S."/>
            <person name="Mashreghi-Mohammadi M."/>
            <person name="Barr L."/>
            <person name="Martin S."/>
            <person name="Wray P."/>
            <person name="Ellington A."/>
            <person name="Matthews N."/>
            <person name="Ellwood M."/>
            <person name="Woodmansey R."/>
            <person name="Clark G."/>
            <person name="Cooper J."/>
            <person name="Cooper J."/>
            <person name="Tromans A."/>
            <person name="Grafham D."/>
            <person name="Skuce C."/>
            <person name="Pandian R."/>
            <person name="Andrews R."/>
            <person name="Harrison E."/>
            <person name="Kimberley A."/>
            <person name="Garnett J."/>
            <person name="Fosker N."/>
            <person name="Hall R."/>
            <person name="Garner P."/>
            <person name="Kelly D."/>
            <person name="Bird C."/>
            <person name="Palmer S."/>
            <person name="Gehring I."/>
            <person name="Berger A."/>
            <person name="Dooley C.M."/>
            <person name="Ersan-Urun Z."/>
            <person name="Eser C."/>
            <person name="Geiger H."/>
            <person name="Geisler M."/>
            <person name="Karotki L."/>
            <person name="Kirn A."/>
            <person name="Konantz J."/>
            <person name="Konantz M."/>
            <person name="Oberlander M."/>
            <person name="Rudolph-Geiger S."/>
            <person name="Teucke M."/>
            <person name="Lanz C."/>
            <person name="Raddatz G."/>
            <person name="Osoegawa K."/>
            <person name="Zhu B."/>
            <person name="Rapp A."/>
            <person name="Widaa S."/>
            <person name="Langford C."/>
            <person name="Yang F."/>
            <person name="Schuster S.C."/>
            <person name="Carter N.P."/>
            <person name="Harrow J."/>
            <person name="Ning Z."/>
            <person name="Herrero J."/>
            <person name="Searle S.M."/>
            <person name="Enright A."/>
            <person name="Geisler R."/>
            <person name="Plasterk R.H."/>
            <person name="Lee C."/>
            <person name="Westerfield M."/>
            <person name="de Jong P.J."/>
            <person name="Zon L.I."/>
            <person name="Postlethwait J.H."/>
            <person name="Nusslein-Volhard C."/>
            <person name="Hubbard T.J."/>
            <person name="Roest Crollius H."/>
            <person name="Rogers J."/>
            <person name="Stemple D.L."/>
        </authorList>
    </citation>
    <scope>NUCLEOTIDE SEQUENCE [LARGE SCALE GENOMIC DNA]</scope>
    <source>
        <strain evidence="7">Tuebingen</strain>
    </source>
</reference>
<dbReference type="InterPro" id="IPR040878">
    <property type="entry name" value="IL-40-like_Ig"/>
</dbReference>
<feature type="domain" description="Ig-like" evidence="6">
    <location>
        <begin position="227"/>
        <end position="309"/>
    </location>
</feature>
<keyword evidence="1 5" id="KW-0732">Signal</keyword>
<evidence type="ECO:0000313" key="10">
    <source>
        <dbReference type="ZFIN" id="ZDB-GENE-120215-145"/>
    </source>
</evidence>
<dbReference type="Pfam" id="PF13927">
    <property type="entry name" value="Ig_3"/>
    <property type="match status" value="1"/>
</dbReference>
<reference evidence="8 9" key="2">
    <citation type="submission" date="2025-04" db="UniProtKB">
        <authorList>
            <consortium name="RefSeq"/>
        </authorList>
    </citation>
    <scope>IDENTIFICATION</scope>
    <source>
        <strain evidence="8 9">Tuebingen</strain>
    </source>
</reference>